<organism evidence="7 8">
    <name type="scientific">Parabacteroides distasonis</name>
    <dbReference type="NCBI Taxonomy" id="823"/>
    <lineage>
        <taxon>Bacteria</taxon>
        <taxon>Pseudomonadati</taxon>
        <taxon>Bacteroidota</taxon>
        <taxon>Bacteroidia</taxon>
        <taxon>Bacteroidales</taxon>
        <taxon>Tannerellaceae</taxon>
        <taxon>Parabacteroides</taxon>
    </lineage>
</organism>
<dbReference type="PANTHER" id="PTHR30250">
    <property type="entry name" value="PST FAMILY PREDICTED COLANIC ACID TRANSPORTER"/>
    <property type="match status" value="1"/>
</dbReference>
<feature type="transmembrane region" description="Helical" evidence="6">
    <location>
        <begin position="471"/>
        <end position="490"/>
    </location>
</feature>
<feature type="transmembrane region" description="Helical" evidence="6">
    <location>
        <begin position="15"/>
        <end position="37"/>
    </location>
</feature>
<feature type="transmembrane region" description="Helical" evidence="6">
    <location>
        <begin position="378"/>
        <end position="398"/>
    </location>
</feature>
<feature type="transmembrane region" description="Helical" evidence="6">
    <location>
        <begin position="84"/>
        <end position="112"/>
    </location>
</feature>
<feature type="transmembrane region" description="Helical" evidence="6">
    <location>
        <begin position="404"/>
        <end position="425"/>
    </location>
</feature>
<feature type="transmembrane region" description="Helical" evidence="6">
    <location>
        <begin position="158"/>
        <end position="181"/>
    </location>
</feature>
<keyword evidence="3 6" id="KW-0812">Transmembrane</keyword>
<sequence length="513" mass="57375">MSITVARVIRNTGYLYVRMGITMFISLYTTRIILQALGASDFGVFNIVGGTIAMLGFLNISMASATQRFMSYTEGSGNYEKKTVIFNVSILLHFIVAIVAGIALIINGYIFFNGILNIPMERAHAAQIVYGGLVASTMFTVMTVPYDAVLNSRENMRYYAFVGILESVLKLFVAFACVYASHDRLIVYGVLMACIPFITLSIMLLYCHKHYAECTLSIQHYFDRDTMKEMASFFGWNLLNTMIVIISIQGQSVLLNHFFGTLLNAAQGITTQLNGQLQALSSGMTKALNPVIGKSAGAHDGNLFLKSVIYGSKFSSALFSIIAIPVFLEAPYILKIWLKEVPEWTVVFIRFQLLKTFVDILCVTVPRAIEATGRIRRFKILSSFTNIIQLPLIYIVFHMGFQPYFMYIIALLFGAIMTYSIALYCARTDCNIPARYFILKAILPVSASVLLTLVIAYPCMMAIAVNSISSLVFSVTLTMLIFAVSFYCICCQKEERRILYSLFILIKTNKKES</sequence>
<dbReference type="Pfam" id="PF01554">
    <property type="entry name" value="MatE"/>
    <property type="match status" value="1"/>
</dbReference>
<proteinExistence type="predicted"/>
<dbReference type="EMBL" id="CYXP01000012">
    <property type="protein sequence ID" value="CUN32592.1"/>
    <property type="molecule type" value="Genomic_DNA"/>
</dbReference>
<dbReference type="GO" id="GO:0015297">
    <property type="term" value="F:antiporter activity"/>
    <property type="evidence" value="ECO:0007669"/>
    <property type="project" value="InterPro"/>
</dbReference>
<evidence type="ECO:0000313" key="8">
    <source>
        <dbReference type="Proteomes" id="UP000095591"/>
    </source>
</evidence>
<dbReference type="PANTHER" id="PTHR30250:SF26">
    <property type="entry name" value="PSMA PROTEIN"/>
    <property type="match status" value="1"/>
</dbReference>
<dbReference type="InterPro" id="IPR002528">
    <property type="entry name" value="MATE_fam"/>
</dbReference>
<reference evidence="7 8" key="1">
    <citation type="submission" date="2015-09" db="EMBL/GenBank/DDBJ databases">
        <authorList>
            <consortium name="Pathogen Informatics"/>
        </authorList>
    </citation>
    <scope>NUCLEOTIDE SEQUENCE [LARGE SCALE GENOMIC DNA]</scope>
    <source>
        <strain evidence="7 8">2789STDY5608872</strain>
    </source>
</reference>
<keyword evidence="4 6" id="KW-1133">Transmembrane helix</keyword>
<dbReference type="CDD" id="cd12082">
    <property type="entry name" value="MATE_like"/>
    <property type="match status" value="1"/>
</dbReference>
<evidence type="ECO:0000256" key="4">
    <source>
        <dbReference type="ARBA" id="ARBA00022989"/>
    </source>
</evidence>
<dbReference type="InterPro" id="IPR050833">
    <property type="entry name" value="Poly_Biosynth_Transport"/>
</dbReference>
<evidence type="ECO:0000256" key="2">
    <source>
        <dbReference type="ARBA" id="ARBA00022475"/>
    </source>
</evidence>
<gene>
    <name evidence="7" type="ORF">ERS852429_04079</name>
</gene>
<feature type="transmembrane region" description="Helical" evidence="6">
    <location>
        <begin position="187"/>
        <end position="207"/>
    </location>
</feature>
<dbReference type="GO" id="GO:0042910">
    <property type="term" value="F:xenobiotic transmembrane transporter activity"/>
    <property type="evidence" value="ECO:0007669"/>
    <property type="project" value="InterPro"/>
</dbReference>
<feature type="transmembrane region" description="Helical" evidence="6">
    <location>
        <begin position="314"/>
        <end position="334"/>
    </location>
</feature>
<feature type="transmembrane region" description="Helical" evidence="6">
    <location>
        <begin position="437"/>
        <end position="465"/>
    </location>
</feature>
<dbReference type="Proteomes" id="UP000095591">
    <property type="component" value="Unassembled WGS sequence"/>
</dbReference>
<evidence type="ECO:0000256" key="6">
    <source>
        <dbReference type="SAM" id="Phobius"/>
    </source>
</evidence>
<dbReference type="AlphaFoldDB" id="A0A173VZ90"/>
<evidence type="ECO:0000256" key="5">
    <source>
        <dbReference type="ARBA" id="ARBA00023136"/>
    </source>
</evidence>
<dbReference type="GO" id="GO:0005886">
    <property type="term" value="C:plasma membrane"/>
    <property type="evidence" value="ECO:0007669"/>
    <property type="project" value="UniProtKB-SubCell"/>
</dbReference>
<protein>
    <submittedName>
        <fullName evidence="7">MATE efflux family protein</fullName>
    </submittedName>
</protein>
<evidence type="ECO:0000256" key="3">
    <source>
        <dbReference type="ARBA" id="ARBA00022692"/>
    </source>
</evidence>
<keyword evidence="5 6" id="KW-0472">Membrane</keyword>
<comment type="subcellular location">
    <subcellularLocation>
        <location evidence="1">Cell membrane</location>
        <topology evidence="1">Multi-pass membrane protein</topology>
    </subcellularLocation>
</comment>
<feature type="transmembrane region" description="Helical" evidence="6">
    <location>
        <begin position="43"/>
        <end position="63"/>
    </location>
</feature>
<evidence type="ECO:0000256" key="1">
    <source>
        <dbReference type="ARBA" id="ARBA00004651"/>
    </source>
</evidence>
<evidence type="ECO:0000313" key="7">
    <source>
        <dbReference type="EMBL" id="CUN32592.1"/>
    </source>
</evidence>
<feature type="transmembrane region" description="Helical" evidence="6">
    <location>
        <begin position="124"/>
        <end position="146"/>
    </location>
</feature>
<accession>A0A173VZ90</accession>
<name>A0A173VZ90_PARDI</name>
<keyword evidence="2" id="KW-1003">Cell membrane</keyword>